<comment type="similarity">
    <text evidence="1 4">Belongs to the bacterial ribosomal protein bL12 family.</text>
</comment>
<dbReference type="HAMAP" id="MF_00368">
    <property type="entry name" value="Ribosomal_bL12"/>
    <property type="match status" value="1"/>
</dbReference>
<organism evidence="7 8">
    <name type="scientific">Denitratimonas tolerans</name>
    <dbReference type="NCBI Taxonomy" id="1338420"/>
    <lineage>
        <taxon>Bacteria</taxon>
        <taxon>Pseudomonadati</taxon>
        <taxon>Pseudomonadota</taxon>
        <taxon>Gammaproteobacteria</taxon>
        <taxon>Lysobacterales</taxon>
        <taxon>Lysobacteraceae</taxon>
        <taxon>Denitratimonas</taxon>
    </lineage>
</organism>
<dbReference type="CDD" id="cd00387">
    <property type="entry name" value="Ribosomal_L7_L12"/>
    <property type="match status" value="1"/>
</dbReference>
<evidence type="ECO:0000256" key="3">
    <source>
        <dbReference type="ARBA" id="ARBA00023274"/>
    </source>
</evidence>
<dbReference type="Proteomes" id="UP001364472">
    <property type="component" value="Unassembled WGS sequence"/>
</dbReference>
<dbReference type="SUPFAM" id="SSF54736">
    <property type="entry name" value="ClpS-like"/>
    <property type="match status" value="1"/>
</dbReference>
<gene>
    <name evidence="4 7" type="primary">rplL</name>
    <name evidence="7" type="ORF">WB794_13075</name>
</gene>
<accession>A0AAW9RE44</accession>
<dbReference type="FunFam" id="3.30.1390.10:FF:000001">
    <property type="entry name" value="50S ribosomal protein L7/L12"/>
    <property type="match status" value="1"/>
</dbReference>
<name>A0AAW9RE44_9GAMM</name>
<keyword evidence="8" id="KW-1185">Reference proteome</keyword>
<sequence length="122" mass="12565">MSLSNEQIVEAVAQKTLLEVMELVKAIEEKFGVSAAAPVAVAAGPVAAAAVEEQTEFTVVLKSAGEKKVDVIKAVRAITGLGLKEAKDLTEAGGVLKEGVSKDDAAKFKKDLEAAGATVEVK</sequence>
<dbReference type="InterPro" id="IPR036235">
    <property type="entry name" value="Ribosomal_bL12_oligo_N_sf"/>
</dbReference>
<evidence type="ECO:0000256" key="2">
    <source>
        <dbReference type="ARBA" id="ARBA00022980"/>
    </source>
</evidence>
<proteinExistence type="inferred from homology"/>
<dbReference type="GO" id="GO:0003729">
    <property type="term" value="F:mRNA binding"/>
    <property type="evidence" value="ECO:0007669"/>
    <property type="project" value="TreeGrafter"/>
</dbReference>
<dbReference type="SUPFAM" id="SSF48300">
    <property type="entry name" value="Ribosomal protein L7/12, oligomerisation (N-terminal) domain"/>
    <property type="match status" value="1"/>
</dbReference>
<dbReference type="Gene3D" id="1.20.5.710">
    <property type="entry name" value="Single helix bin"/>
    <property type="match status" value="1"/>
</dbReference>
<evidence type="ECO:0000256" key="1">
    <source>
        <dbReference type="ARBA" id="ARBA00007197"/>
    </source>
</evidence>
<comment type="subunit">
    <text evidence="4">Homodimer. Part of the ribosomal stalk of the 50S ribosomal subunit. Forms a multimeric L10(L12)X complex, where L10 forms an elongated spine to which 2 to 4 L12 dimers bind in a sequential fashion. Binds GTP-bound translation factors.</text>
</comment>
<dbReference type="PANTHER" id="PTHR45987:SF4">
    <property type="entry name" value="LARGE RIBOSOMAL SUBUNIT PROTEIN BL12M"/>
    <property type="match status" value="1"/>
</dbReference>
<reference evidence="7 8" key="1">
    <citation type="journal article" date="2016" name="Antonie Van Leeuwenhoek">
        <title>Denitratimonas tolerans gen. nov., sp. nov., a denitrifying bacterium isolated from a bioreactor for tannery wastewater treatment.</title>
        <authorList>
            <person name="Han S.I."/>
            <person name="Kim J.O."/>
            <person name="Lee Y.R."/>
            <person name="Ekpeghere K.I."/>
            <person name="Koh S.C."/>
            <person name="Whang K.S."/>
        </authorList>
    </citation>
    <scope>NUCLEOTIDE SEQUENCE [LARGE SCALE GENOMIC DNA]</scope>
    <source>
        <strain evidence="7 8">KACC 17565</strain>
    </source>
</reference>
<feature type="domain" description="Large ribosomal subunit protein bL12 oligomerization" evidence="6">
    <location>
        <begin position="5"/>
        <end position="50"/>
    </location>
</feature>
<dbReference type="RefSeq" id="WP_337336302.1">
    <property type="nucleotide sequence ID" value="NZ_JBBDHC010000025.1"/>
</dbReference>
<dbReference type="InterPro" id="IPR014719">
    <property type="entry name" value="Ribosomal_bL12_C/ClpS-like"/>
</dbReference>
<comment type="caution">
    <text evidence="7">The sequence shown here is derived from an EMBL/GenBank/DDBJ whole genome shotgun (WGS) entry which is preliminary data.</text>
</comment>
<dbReference type="PANTHER" id="PTHR45987">
    <property type="entry name" value="39S RIBOSOMAL PROTEIN L12"/>
    <property type="match status" value="1"/>
</dbReference>
<dbReference type="GO" id="GO:0006412">
    <property type="term" value="P:translation"/>
    <property type="evidence" value="ECO:0007669"/>
    <property type="project" value="UniProtKB-UniRule"/>
</dbReference>
<dbReference type="GO" id="GO:0022625">
    <property type="term" value="C:cytosolic large ribosomal subunit"/>
    <property type="evidence" value="ECO:0007669"/>
    <property type="project" value="TreeGrafter"/>
</dbReference>
<evidence type="ECO:0000259" key="5">
    <source>
        <dbReference type="Pfam" id="PF00542"/>
    </source>
</evidence>
<evidence type="ECO:0000313" key="7">
    <source>
        <dbReference type="EMBL" id="MEJ1250599.1"/>
    </source>
</evidence>
<dbReference type="InterPro" id="IPR000206">
    <property type="entry name" value="Ribosomal_bL12"/>
</dbReference>
<dbReference type="EMBL" id="JBBDHC010000025">
    <property type="protein sequence ID" value="MEJ1250599.1"/>
    <property type="molecule type" value="Genomic_DNA"/>
</dbReference>
<comment type="function">
    <text evidence="4">Forms part of the ribosomal stalk which helps the ribosome interact with GTP-bound translation factors. Is thus essential for accurate translation.</text>
</comment>
<evidence type="ECO:0000256" key="4">
    <source>
        <dbReference type="HAMAP-Rule" id="MF_00368"/>
    </source>
</evidence>
<keyword evidence="2 4" id="KW-0689">Ribosomal protein</keyword>
<dbReference type="AlphaFoldDB" id="A0AAW9RE44"/>
<dbReference type="Gene3D" id="3.30.1390.10">
    <property type="match status" value="1"/>
</dbReference>
<evidence type="ECO:0000313" key="8">
    <source>
        <dbReference type="Proteomes" id="UP001364472"/>
    </source>
</evidence>
<dbReference type="Pfam" id="PF16320">
    <property type="entry name" value="Ribosomal_L12_N"/>
    <property type="match status" value="1"/>
</dbReference>
<dbReference type="InterPro" id="IPR008932">
    <property type="entry name" value="Ribosomal_bL12_oligo"/>
</dbReference>
<dbReference type="NCBIfam" id="TIGR00855">
    <property type="entry name" value="L12"/>
    <property type="match status" value="1"/>
</dbReference>
<dbReference type="GO" id="GO:0003735">
    <property type="term" value="F:structural constituent of ribosome"/>
    <property type="evidence" value="ECO:0007669"/>
    <property type="project" value="InterPro"/>
</dbReference>
<dbReference type="Pfam" id="PF00542">
    <property type="entry name" value="Ribosomal_L12"/>
    <property type="match status" value="1"/>
</dbReference>
<dbReference type="InterPro" id="IPR013823">
    <property type="entry name" value="Ribosomal_bL12_C"/>
</dbReference>
<keyword evidence="3 4" id="KW-0687">Ribonucleoprotein</keyword>
<protein>
    <recommendedName>
        <fullName evidence="4">Large ribosomal subunit protein bL12</fullName>
    </recommendedName>
</protein>
<feature type="domain" description="Large ribosomal subunit protein bL12 C-terminal" evidence="5">
    <location>
        <begin position="57"/>
        <end position="122"/>
    </location>
</feature>
<evidence type="ECO:0000259" key="6">
    <source>
        <dbReference type="Pfam" id="PF16320"/>
    </source>
</evidence>